<reference evidence="2 3" key="1">
    <citation type="journal article" date="2018" name="BMC Genomics">
        <title>The genome of Naegleria lovaniensis, the basis for a comparative approach to unravel pathogenicity factors of the human pathogenic amoeba N. fowleri.</title>
        <authorList>
            <person name="Liechti N."/>
            <person name="Schurch N."/>
            <person name="Bruggmann R."/>
            <person name="Wittwer M."/>
        </authorList>
    </citation>
    <scope>NUCLEOTIDE SEQUENCE [LARGE SCALE GENOMIC DNA]</scope>
    <source>
        <strain evidence="2 3">ATCC 30569</strain>
    </source>
</reference>
<dbReference type="AlphaFoldDB" id="A0AA88GUJ7"/>
<comment type="caution">
    <text evidence="2">The sequence shown here is derived from an EMBL/GenBank/DDBJ whole genome shotgun (WGS) entry which is preliminary data.</text>
</comment>
<dbReference type="EMBL" id="PYSW02000013">
    <property type="protein sequence ID" value="KAG2387287.1"/>
    <property type="molecule type" value="Genomic_DNA"/>
</dbReference>
<dbReference type="InterPro" id="IPR010604">
    <property type="entry name" value="Plant_AUG7"/>
</dbReference>
<dbReference type="RefSeq" id="XP_044551279.1">
    <property type="nucleotide sequence ID" value="XM_044690946.1"/>
</dbReference>
<feature type="coiled-coil region" evidence="1">
    <location>
        <begin position="186"/>
        <end position="213"/>
    </location>
</feature>
<keyword evidence="1" id="KW-0175">Coiled coil</keyword>
<name>A0AA88GUJ7_NAELO</name>
<gene>
    <name evidence="2" type="ORF">C9374_001619</name>
</gene>
<dbReference type="PANTHER" id="PTHR33524">
    <property type="entry name" value="C5ORF35"/>
    <property type="match status" value="1"/>
</dbReference>
<evidence type="ECO:0000256" key="1">
    <source>
        <dbReference type="SAM" id="Coils"/>
    </source>
</evidence>
<evidence type="ECO:0000313" key="2">
    <source>
        <dbReference type="EMBL" id="KAG2387287.1"/>
    </source>
</evidence>
<dbReference type="GO" id="GO:0051011">
    <property type="term" value="F:microtubule minus-end binding"/>
    <property type="evidence" value="ECO:0007669"/>
    <property type="project" value="InterPro"/>
</dbReference>
<sequence length="669" mass="78069">MTTVENLNFKIKTLLHNDPQARNHPVARLVIDNDYILKAGEIRYDVLMYLLNRYFLPAGYFSDDINHMLRLPLDSNDHKEQAILQACSWLGIVEGCDLNLVRGSECCTRERNIKFINDLLELVETVKEYRPEETKQQFANDFNFINHVCHNMNAVLVNDVKLFSNDMTSKFKKKKLPDIQSFQKDVEKANTHITRYQEIIEDLQSRINEQNKGIHVDMNQNPWDGNYFCMSNLSQEHLEKIKQVGEAVQQFSTLVDDFIRVFKEEFAQWVINNKPQEELSPLENVTLKITDSLTHLENFIENVHHIRESYQQLVNNGTTIQTALNSYNSFIQPKLDLLEQSSWISGGAMTQNFSFSLFGNRKQSNVKKLTSIQIKENAFRNELLTKDEAYKHCLSHEVLTRQLLEYFEIIHQINMNQSNINTNCDKSSGLSNTDFLLLKKRTLLPNVNGDGVFLKGHVKKGQVVCLYPGMVYDSNDPIFFQSIGNHFINQRSPCCRVDGNDRFISKLFFQSYSTRDDIILTNGQVIKQCDDSWLNFRYVHDHAYEDMVGNAYSDDTAYWKIRKQYSIKNHLNIGHYINSPVINEETSNHNDHQNLHFESNVMYYEYNFKLHEWPLHLRQYIPNLSYKPLSEDDSQLLTKSILLIALCDLNSPKGETELFANYLHYDDNN</sequence>
<keyword evidence="3" id="KW-1185">Reference proteome</keyword>
<dbReference type="Pfam" id="PF06694">
    <property type="entry name" value="Plant_NMP1"/>
    <property type="match status" value="1"/>
</dbReference>
<accession>A0AA88GUJ7</accession>
<proteinExistence type="predicted"/>
<dbReference type="InterPro" id="IPR040415">
    <property type="entry name" value="SETD9"/>
</dbReference>
<dbReference type="GeneID" id="68094075"/>
<dbReference type="Proteomes" id="UP000816034">
    <property type="component" value="Unassembled WGS sequence"/>
</dbReference>
<organism evidence="2 3">
    <name type="scientific">Naegleria lovaniensis</name>
    <name type="common">Amoeba</name>
    <dbReference type="NCBI Taxonomy" id="51637"/>
    <lineage>
        <taxon>Eukaryota</taxon>
        <taxon>Discoba</taxon>
        <taxon>Heterolobosea</taxon>
        <taxon>Tetramitia</taxon>
        <taxon>Eutetramitia</taxon>
        <taxon>Vahlkampfiidae</taxon>
        <taxon>Naegleria</taxon>
    </lineage>
</organism>
<evidence type="ECO:0000313" key="3">
    <source>
        <dbReference type="Proteomes" id="UP000816034"/>
    </source>
</evidence>
<dbReference type="PANTHER" id="PTHR33524:SF2">
    <property type="entry name" value="SET DOMAIN-CONTAINING PROTEIN 9"/>
    <property type="match status" value="1"/>
</dbReference>
<protein>
    <submittedName>
        <fullName evidence="2">Uncharacterized protein</fullName>
    </submittedName>
</protein>